<reference evidence="2" key="1">
    <citation type="journal article" date="2012" name="J. Virol.">
        <title>Complete Genome Sequence of Vibrio parahaemolyticus Bacteriophage vB_VpaM_MAR.</title>
        <authorList>
            <person name="Alanis Villa A."/>
            <person name="Kropinski A.M."/>
            <person name="Abbasifar R."/>
            <person name="Griffiths M.W."/>
        </authorList>
    </citation>
    <scope>NUCLEOTIDE SEQUENCE [LARGE SCALE GENOMIC DNA]</scope>
</reference>
<protein>
    <submittedName>
        <fullName evidence="2">Uncharacterized protein</fullName>
    </submittedName>
</protein>
<dbReference type="GeneID" id="14182437"/>
<sequence>MIHINFCILLTSHLQNEYKIMSLLFMLSPFTNYLFIMFLIR</sequence>
<keyword evidence="1" id="KW-1133">Transmembrane helix</keyword>
<keyword evidence="3" id="KW-1185">Reference proteome</keyword>
<dbReference type="Proteomes" id="UP000009370">
    <property type="component" value="Segment"/>
</dbReference>
<keyword evidence="1" id="KW-0812">Transmembrane</keyword>
<proteinExistence type="predicted"/>
<dbReference type="KEGG" id="vg:14182437"/>
<gene>
    <name evidence="2" type="ORF">MAR_44</name>
</gene>
<name>K7RFZ3_9CAUD</name>
<evidence type="ECO:0000256" key="1">
    <source>
        <dbReference type="SAM" id="Phobius"/>
    </source>
</evidence>
<accession>K7RFZ3</accession>
<evidence type="ECO:0000313" key="2">
    <source>
        <dbReference type="EMBL" id="AFV81382.1"/>
    </source>
</evidence>
<dbReference type="RefSeq" id="YP_007112519.1">
    <property type="nucleotide sequence ID" value="NC_019722.1"/>
</dbReference>
<organism evidence="2 3">
    <name type="scientific">Vibrio phage vB_VpaM_MAR</name>
    <dbReference type="NCBI Taxonomy" id="1229754"/>
    <lineage>
        <taxon>Viruses</taxon>
        <taxon>Duplodnaviria</taxon>
        <taxon>Heunggongvirae</taxon>
        <taxon>Uroviricota</taxon>
        <taxon>Caudoviricetes</taxon>
        <taxon>Vhmlvirus</taxon>
        <taxon>Vhmlvirus mar</taxon>
    </lineage>
</organism>
<feature type="transmembrane region" description="Helical" evidence="1">
    <location>
        <begin position="20"/>
        <end position="40"/>
    </location>
</feature>
<dbReference type="EMBL" id="JX556417">
    <property type="protein sequence ID" value="AFV81382.1"/>
    <property type="molecule type" value="Genomic_DNA"/>
</dbReference>
<keyword evidence="1" id="KW-0472">Membrane</keyword>
<evidence type="ECO:0000313" key="3">
    <source>
        <dbReference type="Proteomes" id="UP000009370"/>
    </source>
</evidence>